<dbReference type="Pfam" id="PF11776">
    <property type="entry name" value="RcnB"/>
    <property type="match status" value="1"/>
</dbReference>
<gene>
    <name evidence="2" type="ORF">HQ945_04080</name>
</gene>
<evidence type="ECO:0000256" key="1">
    <source>
        <dbReference type="SAM" id="SignalP"/>
    </source>
</evidence>
<dbReference type="AlphaFoldDB" id="A0A849VN17"/>
<evidence type="ECO:0000313" key="3">
    <source>
        <dbReference type="Proteomes" id="UP000550508"/>
    </source>
</evidence>
<dbReference type="RefSeq" id="WP_027230167.1">
    <property type="nucleotide sequence ID" value="NZ_JABUMX010000001.1"/>
</dbReference>
<comment type="caution">
    <text evidence="2">The sequence shown here is derived from an EMBL/GenBank/DDBJ whole genome shotgun (WGS) entry which is preliminary data.</text>
</comment>
<sequence length="108" mass="12416">MKKIALATLALSLLASPAAFAQQQHSHQGYRYGHPQNEVVVKKTVTVKRNHWSRGKQLPPSYRRHVVRDYHRYHLRTPPRGYQWVKADNDYVMVSIATGIISALVQAR</sequence>
<evidence type="ECO:0000313" key="2">
    <source>
        <dbReference type="EMBL" id="NTS30424.1"/>
    </source>
</evidence>
<dbReference type="Gene3D" id="3.10.450.160">
    <property type="entry name" value="inner membrane protein cigr"/>
    <property type="match status" value="1"/>
</dbReference>
<keyword evidence="3" id="KW-1185">Reference proteome</keyword>
<feature type="signal peptide" evidence="1">
    <location>
        <begin position="1"/>
        <end position="21"/>
    </location>
</feature>
<protein>
    <submittedName>
        <fullName evidence="2">RcnB family protein</fullName>
    </submittedName>
</protein>
<organism evidence="2 3">
    <name type="scientific">Phyllobacterium pellucidum</name>
    <dbReference type="NCBI Taxonomy" id="2740464"/>
    <lineage>
        <taxon>Bacteria</taxon>
        <taxon>Pseudomonadati</taxon>
        <taxon>Pseudomonadota</taxon>
        <taxon>Alphaproteobacteria</taxon>
        <taxon>Hyphomicrobiales</taxon>
        <taxon>Phyllobacteriaceae</taxon>
        <taxon>Phyllobacterium</taxon>
    </lineage>
</organism>
<name>A0A849VN17_9HYPH</name>
<dbReference type="Proteomes" id="UP000550508">
    <property type="component" value="Unassembled WGS sequence"/>
</dbReference>
<reference evidence="2 3" key="1">
    <citation type="submission" date="2020-05" db="EMBL/GenBank/DDBJ databases">
        <authorList>
            <person name="Kim M.K."/>
        </authorList>
    </citation>
    <scope>NUCLEOTIDE SEQUENCE [LARGE SCALE GENOMIC DNA]</scope>
    <source>
        <strain evidence="2 3">BT25</strain>
    </source>
</reference>
<keyword evidence="1" id="KW-0732">Signal</keyword>
<accession>A0A849VN17</accession>
<dbReference type="InterPro" id="IPR024572">
    <property type="entry name" value="RcnB"/>
</dbReference>
<feature type="chain" id="PRO_5033001515" evidence="1">
    <location>
        <begin position="22"/>
        <end position="108"/>
    </location>
</feature>
<proteinExistence type="predicted"/>
<dbReference type="EMBL" id="JABUMX010000001">
    <property type="protein sequence ID" value="NTS30424.1"/>
    <property type="molecule type" value="Genomic_DNA"/>
</dbReference>